<sequence>MEDEVEVQCRILQEEEITALESIYPSQIVIQPNLTGKPGHIVTLTVPVSLSSPITAQLSSISQHASSSSLLPSLELSHLPPIEIRLFLPPSYPLTTPPKPITSRAPVPTQDGGHSSYLSRKSLGKIQEKLREMWKEDKELVGEGAGVLWRWWEWVASGDFFSDLDLLKGDTLELSVPPLIAPSTFHTSLKTYNAQQLHSSFESTAFSCSICMENRKGKSCIQMPGCNCVFCAPCLASCWSLAIEEGTLENVSCPSVTCVKQRATRVPGPASQLSNAGETDPDLVESVVGKELRDRWQELKERRRAEIDPTFTVCPRPTCQAAVPPPPLPTAADLASQSANSNRAIRLSDLGRPTPPSPPKSAQPVIAEDRWARYRSCPKCQYSFCLYCSATWHGPHTLCAFPQTSLIVQEYLSYPEGSEQRRLMELRRGKANLERMVTKWREDEENKKWLESRTRACAGCGVRVEKSHGCNHMTCGRCNAHFCYRCGSSVSSLSKLSPYRILFLY</sequence>
<keyword evidence="15" id="KW-1185">Reference proteome</keyword>
<dbReference type="Pfam" id="PF01485">
    <property type="entry name" value="IBR"/>
    <property type="match status" value="1"/>
</dbReference>
<dbReference type="EC" id="2.3.2.31" evidence="2"/>
<dbReference type="PANTHER" id="PTHR11685">
    <property type="entry name" value="RBR FAMILY RING FINGER AND IBR DOMAIN-CONTAINING"/>
    <property type="match status" value="1"/>
</dbReference>
<dbReference type="SMART" id="SM00647">
    <property type="entry name" value="IBR"/>
    <property type="match status" value="2"/>
</dbReference>
<dbReference type="PROSITE" id="PS51873">
    <property type="entry name" value="TRIAD"/>
    <property type="match status" value="1"/>
</dbReference>
<dbReference type="InterPro" id="IPR006575">
    <property type="entry name" value="RWD_dom"/>
</dbReference>
<keyword evidence="6 9" id="KW-0863">Zinc-finger</keyword>
<keyword evidence="3" id="KW-0808">Transferase</keyword>
<dbReference type="GO" id="GO:0016567">
    <property type="term" value="P:protein ubiquitination"/>
    <property type="evidence" value="ECO:0007669"/>
    <property type="project" value="InterPro"/>
</dbReference>
<evidence type="ECO:0000259" key="12">
    <source>
        <dbReference type="PROSITE" id="PS50908"/>
    </source>
</evidence>
<reference evidence="14 15" key="1">
    <citation type="submission" date="2016-07" db="EMBL/GenBank/DDBJ databases">
        <title>Pervasive Adenine N6-methylation of Active Genes in Fungi.</title>
        <authorList>
            <consortium name="DOE Joint Genome Institute"/>
            <person name="Mondo S.J."/>
            <person name="Dannebaum R.O."/>
            <person name="Kuo R.C."/>
            <person name="Labutti K."/>
            <person name="Haridas S."/>
            <person name="Kuo A."/>
            <person name="Salamov A."/>
            <person name="Ahrendt S.R."/>
            <person name="Lipzen A."/>
            <person name="Sullivan W."/>
            <person name="Andreopoulos W.B."/>
            <person name="Clum A."/>
            <person name="Lindquist E."/>
            <person name="Daum C."/>
            <person name="Ramamoorthy G.K."/>
            <person name="Gryganskyi A."/>
            <person name="Culley D."/>
            <person name="Magnuson J.K."/>
            <person name="James T.Y."/>
            <person name="O'Malley M.A."/>
            <person name="Stajich J.E."/>
            <person name="Spatafora J.W."/>
            <person name="Visel A."/>
            <person name="Grigoriev I.V."/>
        </authorList>
    </citation>
    <scope>NUCLEOTIDE SEQUENCE [LARGE SCALE GENOMIC DNA]</scope>
    <source>
        <strain evidence="14 15">68-887.2</strain>
    </source>
</reference>
<accession>A0A1Y2AMN2</accession>
<dbReference type="CDD" id="cd23820">
    <property type="entry name" value="RWD_RNF14"/>
    <property type="match status" value="1"/>
</dbReference>
<evidence type="ECO:0000256" key="1">
    <source>
        <dbReference type="ARBA" id="ARBA00001798"/>
    </source>
</evidence>
<keyword evidence="5" id="KW-0677">Repeat</keyword>
<evidence type="ECO:0000256" key="8">
    <source>
        <dbReference type="ARBA" id="ARBA00022833"/>
    </source>
</evidence>
<gene>
    <name evidence="14" type="ORF">BCR39DRAFT_362763</name>
</gene>
<evidence type="ECO:0000256" key="2">
    <source>
        <dbReference type="ARBA" id="ARBA00012251"/>
    </source>
</evidence>
<dbReference type="GO" id="GO:0008270">
    <property type="term" value="F:zinc ion binding"/>
    <property type="evidence" value="ECO:0007669"/>
    <property type="project" value="UniProtKB-KW"/>
</dbReference>
<dbReference type="InterPro" id="IPR001841">
    <property type="entry name" value="Znf_RING"/>
</dbReference>
<dbReference type="FunCoup" id="A0A1Y2AMN2">
    <property type="interactions" value="110"/>
</dbReference>
<evidence type="ECO:0000259" key="13">
    <source>
        <dbReference type="PROSITE" id="PS51873"/>
    </source>
</evidence>
<dbReference type="AlphaFoldDB" id="A0A1Y2AMN2"/>
<dbReference type="InterPro" id="IPR013083">
    <property type="entry name" value="Znf_RING/FYVE/PHD"/>
</dbReference>
<name>A0A1Y2AMN2_9TREE</name>
<keyword evidence="8" id="KW-0862">Zinc</keyword>
<dbReference type="Pfam" id="PF05773">
    <property type="entry name" value="RWD"/>
    <property type="match status" value="1"/>
</dbReference>
<evidence type="ECO:0000256" key="10">
    <source>
        <dbReference type="SAM" id="MobiDB-lite"/>
    </source>
</evidence>
<dbReference type="SUPFAM" id="SSF57850">
    <property type="entry name" value="RING/U-box"/>
    <property type="match status" value="2"/>
</dbReference>
<evidence type="ECO:0000256" key="3">
    <source>
        <dbReference type="ARBA" id="ARBA00022679"/>
    </source>
</evidence>
<keyword evidence="4" id="KW-0479">Metal-binding</keyword>
<evidence type="ECO:0000256" key="5">
    <source>
        <dbReference type="ARBA" id="ARBA00022737"/>
    </source>
</evidence>
<organism evidence="14 15">
    <name type="scientific">Naematelia encephala</name>
    <dbReference type="NCBI Taxonomy" id="71784"/>
    <lineage>
        <taxon>Eukaryota</taxon>
        <taxon>Fungi</taxon>
        <taxon>Dikarya</taxon>
        <taxon>Basidiomycota</taxon>
        <taxon>Agaricomycotina</taxon>
        <taxon>Tremellomycetes</taxon>
        <taxon>Tremellales</taxon>
        <taxon>Naemateliaceae</taxon>
        <taxon>Naematelia</taxon>
    </lineage>
</organism>
<dbReference type="Proteomes" id="UP000193986">
    <property type="component" value="Unassembled WGS sequence"/>
</dbReference>
<feature type="domain" description="RING-type" evidence="11">
    <location>
        <begin position="208"/>
        <end position="254"/>
    </location>
</feature>
<dbReference type="InParanoid" id="A0A1Y2AMN2"/>
<feature type="domain" description="RING-type" evidence="13">
    <location>
        <begin position="204"/>
        <end position="505"/>
    </location>
</feature>
<feature type="region of interest" description="Disordered" evidence="10">
    <location>
        <begin position="98"/>
        <end position="118"/>
    </location>
</feature>
<evidence type="ECO:0000313" key="15">
    <source>
        <dbReference type="Proteomes" id="UP000193986"/>
    </source>
</evidence>
<evidence type="ECO:0000256" key="4">
    <source>
        <dbReference type="ARBA" id="ARBA00022723"/>
    </source>
</evidence>
<feature type="domain" description="RWD" evidence="12">
    <location>
        <begin position="15"/>
        <end position="162"/>
    </location>
</feature>
<keyword evidence="7" id="KW-0833">Ubl conjugation pathway</keyword>
<dbReference type="Gene3D" id="1.20.120.1750">
    <property type="match status" value="1"/>
</dbReference>
<dbReference type="Pfam" id="PF22191">
    <property type="entry name" value="IBR_1"/>
    <property type="match status" value="1"/>
</dbReference>
<dbReference type="PROSITE" id="PS50908">
    <property type="entry name" value="RWD"/>
    <property type="match status" value="1"/>
</dbReference>
<evidence type="ECO:0000313" key="14">
    <source>
        <dbReference type="EMBL" id="ORY23205.1"/>
    </source>
</evidence>
<evidence type="ECO:0000259" key="11">
    <source>
        <dbReference type="PROSITE" id="PS50089"/>
    </source>
</evidence>
<dbReference type="EMBL" id="MCFC01000082">
    <property type="protein sequence ID" value="ORY23205.1"/>
    <property type="molecule type" value="Genomic_DNA"/>
</dbReference>
<evidence type="ECO:0000256" key="7">
    <source>
        <dbReference type="ARBA" id="ARBA00022786"/>
    </source>
</evidence>
<dbReference type="PROSITE" id="PS50089">
    <property type="entry name" value="ZF_RING_2"/>
    <property type="match status" value="1"/>
</dbReference>
<dbReference type="OrthoDB" id="1431934at2759"/>
<dbReference type="SUPFAM" id="SSF54495">
    <property type="entry name" value="UBC-like"/>
    <property type="match status" value="1"/>
</dbReference>
<evidence type="ECO:0000256" key="6">
    <source>
        <dbReference type="ARBA" id="ARBA00022771"/>
    </source>
</evidence>
<dbReference type="GO" id="GO:0061630">
    <property type="term" value="F:ubiquitin protein ligase activity"/>
    <property type="evidence" value="ECO:0007669"/>
    <property type="project" value="UniProtKB-EC"/>
</dbReference>
<dbReference type="InterPro" id="IPR016135">
    <property type="entry name" value="UBQ-conjugating_enzyme/RWD"/>
</dbReference>
<comment type="catalytic activity">
    <reaction evidence="1">
        <text>[E2 ubiquitin-conjugating enzyme]-S-ubiquitinyl-L-cysteine + [acceptor protein]-L-lysine = [E2 ubiquitin-conjugating enzyme]-L-cysteine + [acceptor protein]-N(6)-ubiquitinyl-L-lysine.</text>
        <dbReference type="EC" id="2.3.2.31"/>
    </reaction>
</comment>
<proteinExistence type="predicted"/>
<dbReference type="FunFam" id="3.30.40.10:FF:000416">
    <property type="entry name" value="RBR-type E3 ubiquitin transferase"/>
    <property type="match status" value="1"/>
</dbReference>
<dbReference type="InterPro" id="IPR002867">
    <property type="entry name" value="IBR_dom"/>
</dbReference>
<protein>
    <recommendedName>
        <fullName evidence="2">RBR-type E3 ubiquitin transferase</fullName>
        <ecNumber evidence="2">2.3.2.31</ecNumber>
    </recommendedName>
</protein>
<dbReference type="Gene3D" id="3.30.40.10">
    <property type="entry name" value="Zinc/RING finger domain, C3HC4 (zinc finger)"/>
    <property type="match status" value="1"/>
</dbReference>
<evidence type="ECO:0000256" key="9">
    <source>
        <dbReference type="PROSITE-ProRule" id="PRU00175"/>
    </source>
</evidence>
<dbReference type="Gene3D" id="3.10.110.10">
    <property type="entry name" value="Ubiquitin Conjugating Enzyme"/>
    <property type="match status" value="1"/>
</dbReference>
<dbReference type="InterPro" id="IPR031127">
    <property type="entry name" value="E3_UB_ligase_RBR"/>
</dbReference>
<dbReference type="STRING" id="71784.A0A1Y2AMN2"/>
<dbReference type="InterPro" id="IPR044066">
    <property type="entry name" value="TRIAD_supradom"/>
</dbReference>
<comment type="caution">
    <text evidence="14">The sequence shown here is derived from an EMBL/GenBank/DDBJ whole genome shotgun (WGS) entry which is preliminary data.</text>
</comment>